<dbReference type="STRING" id="883113.HMPREF9708_00813"/>
<dbReference type="Pfam" id="PF02525">
    <property type="entry name" value="Flavodoxin_2"/>
    <property type="match status" value="1"/>
</dbReference>
<organism evidence="3 4">
    <name type="scientific">Facklamia languida CCUG 37842</name>
    <dbReference type="NCBI Taxonomy" id="883113"/>
    <lineage>
        <taxon>Bacteria</taxon>
        <taxon>Bacillati</taxon>
        <taxon>Bacillota</taxon>
        <taxon>Bacilli</taxon>
        <taxon>Lactobacillales</taxon>
        <taxon>Aerococcaceae</taxon>
        <taxon>Facklamia</taxon>
    </lineage>
</organism>
<dbReference type="AlphaFoldDB" id="H3NIX4"/>
<keyword evidence="1" id="KW-0560">Oxidoreductase</keyword>
<gene>
    <name evidence="3" type="ORF">HMPREF9708_00813</name>
</gene>
<keyword evidence="4" id="KW-1185">Reference proteome</keyword>
<dbReference type="InterPro" id="IPR029039">
    <property type="entry name" value="Flavoprotein-like_sf"/>
</dbReference>
<dbReference type="HOGENOM" id="CLU_058643_0_0_9"/>
<dbReference type="eggNOG" id="COG2249">
    <property type="taxonomic scope" value="Bacteria"/>
</dbReference>
<dbReference type="PATRIC" id="fig|883113.3.peg.811"/>
<evidence type="ECO:0000259" key="2">
    <source>
        <dbReference type="Pfam" id="PF02525"/>
    </source>
</evidence>
<dbReference type="EMBL" id="AGEG01000009">
    <property type="protein sequence ID" value="EHR37252.1"/>
    <property type="molecule type" value="Genomic_DNA"/>
</dbReference>
<dbReference type="SUPFAM" id="SSF52218">
    <property type="entry name" value="Flavoproteins"/>
    <property type="match status" value="1"/>
</dbReference>
<feature type="domain" description="Flavodoxin-like fold" evidence="2">
    <location>
        <begin position="1"/>
        <end position="155"/>
    </location>
</feature>
<proteinExistence type="predicted"/>
<dbReference type="Gene3D" id="3.40.50.360">
    <property type="match status" value="1"/>
</dbReference>
<evidence type="ECO:0000313" key="3">
    <source>
        <dbReference type="EMBL" id="EHR37252.1"/>
    </source>
</evidence>
<dbReference type="GO" id="GO:0003955">
    <property type="term" value="F:NAD(P)H dehydrogenase (quinone) activity"/>
    <property type="evidence" value="ECO:0007669"/>
    <property type="project" value="TreeGrafter"/>
</dbReference>
<evidence type="ECO:0000313" key="4">
    <source>
        <dbReference type="Proteomes" id="UP000006190"/>
    </source>
</evidence>
<dbReference type="InterPro" id="IPR046980">
    <property type="entry name" value="KefG/KefF"/>
</dbReference>
<dbReference type="GO" id="GO:0010181">
    <property type="term" value="F:FMN binding"/>
    <property type="evidence" value="ECO:0007669"/>
    <property type="project" value="TreeGrafter"/>
</dbReference>
<dbReference type="GO" id="GO:0009055">
    <property type="term" value="F:electron transfer activity"/>
    <property type="evidence" value="ECO:0007669"/>
    <property type="project" value="TreeGrafter"/>
</dbReference>
<dbReference type="Proteomes" id="UP000006190">
    <property type="component" value="Unassembled WGS sequence"/>
</dbReference>
<evidence type="ECO:0000256" key="1">
    <source>
        <dbReference type="ARBA" id="ARBA00023002"/>
    </source>
</evidence>
<dbReference type="PANTHER" id="PTHR47307">
    <property type="entry name" value="GLUTATHIONE-REGULATED POTASSIUM-EFFLUX SYSTEM ANCILLARY PROTEIN KEFG"/>
    <property type="match status" value="1"/>
</dbReference>
<name>H3NIX4_9LACT</name>
<dbReference type="RefSeq" id="WP_006308874.1">
    <property type="nucleotide sequence ID" value="NZ_JH601133.1"/>
</dbReference>
<dbReference type="InterPro" id="IPR003680">
    <property type="entry name" value="Flavodoxin_fold"/>
</dbReference>
<comment type="caution">
    <text evidence="3">The sequence shown here is derived from an EMBL/GenBank/DDBJ whole genome shotgun (WGS) entry which is preliminary data.</text>
</comment>
<reference evidence="3 4" key="1">
    <citation type="submission" date="2012-01" db="EMBL/GenBank/DDBJ databases">
        <title>The Genome Sequence of Facklamia languida CCUG 37842.</title>
        <authorList>
            <consortium name="The Broad Institute Genome Sequencing Platform"/>
            <person name="Earl A."/>
            <person name="Ward D."/>
            <person name="Feldgarden M."/>
            <person name="Gevers D."/>
            <person name="Huys G."/>
            <person name="Young S.K."/>
            <person name="Zeng Q."/>
            <person name="Gargeya S."/>
            <person name="Fitzgerald M."/>
            <person name="Haas B."/>
            <person name="Abouelleil A."/>
            <person name="Alvarado L."/>
            <person name="Arachchi H.M."/>
            <person name="Berlin A."/>
            <person name="Chapman S.B."/>
            <person name="Gearin G."/>
            <person name="Goldberg J."/>
            <person name="Griggs A."/>
            <person name="Gujja S."/>
            <person name="Hansen M."/>
            <person name="Heiman D."/>
            <person name="Howarth C."/>
            <person name="Larimer J."/>
            <person name="Lui A."/>
            <person name="MacDonald P.J.P."/>
            <person name="McCowen C."/>
            <person name="Montmayeur A."/>
            <person name="Murphy C."/>
            <person name="Neiman D."/>
            <person name="Pearson M."/>
            <person name="Priest M."/>
            <person name="Roberts A."/>
            <person name="Saif S."/>
            <person name="Shea T."/>
            <person name="Sisk P."/>
            <person name="Stolte C."/>
            <person name="Sykes S."/>
            <person name="Wortman J."/>
            <person name="Nusbaum C."/>
            <person name="Birren B."/>
        </authorList>
    </citation>
    <scope>NUCLEOTIDE SEQUENCE [LARGE SCALE GENOMIC DNA]</scope>
    <source>
        <strain evidence="3 4">CCUG 37842</strain>
    </source>
</reference>
<accession>H3NIX4</accession>
<protein>
    <recommendedName>
        <fullName evidence="2">Flavodoxin-like fold domain-containing protein</fullName>
    </recommendedName>
</protein>
<dbReference type="PANTHER" id="PTHR47307:SF1">
    <property type="entry name" value="GLUTATHIONE-REGULATED POTASSIUM-EFFLUX SYSTEM ANCILLARY PROTEIN KEFG"/>
    <property type="match status" value="1"/>
</dbReference>
<sequence>MKTIIYLAHDDLASSSSQQFLVASGRHLTEATYVDLGAQWQADPTFDRSEELDRLAQYDRVIFQFPLYWYQAPAVLKVWIDQVLDQGTGLGFIAGKELGLVVIAGAPARNYQLAGREGVTVSDLLSPYYALSRYLGMRFLEPFTIFQFAYLSEAEKMRLMYDYALYLKTGEARRFNDLQDMIIQALQDLDLNLSPVDQVVFDQFVMALEDQAQSLKDYQAVDQWEEDRNV</sequence>